<accession>X1A4L3</accession>
<name>X1A4L3_9ZZZZ</name>
<feature type="domain" description="TRAM" evidence="1">
    <location>
        <begin position="1"/>
        <end position="68"/>
    </location>
</feature>
<proteinExistence type="predicted"/>
<sequence length="126" mass="14208">MEKLGLGDRISVHTIPGRGNTVISRLQDGRIILFDQNSQYFELLAPGQIVECHVVNVKENYIIVSPISKPEEIPISYIPELEVDVIVEELEKLIEDVSGNAEIIPRALLRVIRLEQLIIKILKGEI</sequence>
<evidence type="ECO:0000259" key="1">
    <source>
        <dbReference type="PROSITE" id="PS50926"/>
    </source>
</evidence>
<dbReference type="AlphaFoldDB" id="X1A4L3"/>
<organism evidence="2">
    <name type="scientific">marine sediment metagenome</name>
    <dbReference type="NCBI Taxonomy" id="412755"/>
    <lineage>
        <taxon>unclassified sequences</taxon>
        <taxon>metagenomes</taxon>
        <taxon>ecological metagenomes</taxon>
    </lineage>
</organism>
<dbReference type="EMBL" id="BART01009233">
    <property type="protein sequence ID" value="GAG65102.1"/>
    <property type="molecule type" value="Genomic_DNA"/>
</dbReference>
<dbReference type="InterPro" id="IPR002792">
    <property type="entry name" value="TRAM_dom"/>
</dbReference>
<evidence type="ECO:0000313" key="2">
    <source>
        <dbReference type="EMBL" id="GAG65102.1"/>
    </source>
</evidence>
<gene>
    <name evidence="2" type="ORF">S01H4_20522</name>
</gene>
<reference evidence="2" key="1">
    <citation type="journal article" date="2014" name="Front. Microbiol.">
        <title>High frequency of phylogenetically diverse reductive dehalogenase-homologous genes in deep subseafloor sedimentary metagenomes.</title>
        <authorList>
            <person name="Kawai M."/>
            <person name="Futagami T."/>
            <person name="Toyoda A."/>
            <person name="Takaki Y."/>
            <person name="Nishi S."/>
            <person name="Hori S."/>
            <person name="Arai W."/>
            <person name="Tsubouchi T."/>
            <person name="Morono Y."/>
            <person name="Uchiyama I."/>
            <person name="Ito T."/>
            <person name="Fujiyama A."/>
            <person name="Inagaki F."/>
            <person name="Takami H."/>
        </authorList>
    </citation>
    <scope>NUCLEOTIDE SEQUENCE</scope>
    <source>
        <strain evidence="2">Expedition CK06-06</strain>
    </source>
</reference>
<dbReference type="PROSITE" id="PS50926">
    <property type="entry name" value="TRAM"/>
    <property type="match status" value="1"/>
</dbReference>
<protein>
    <recommendedName>
        <fullName evidence="1">TRAM domain-containing protein</fullName>
    </recommendedName>
</protein>
<comment type="caution">
    <text evidence="2">The sequence shown here is derived from an EMBL/GenBank/DDBJ whole genome shotgun (WGS) entry which is preliminary data.</text>
</comment>